<organism evidence="10 11">
    <name type="scientific">Psychrosphaera aquimarina</name>
    <dbReference type="NCBI Taxonomy" id="2044854"/>
    <lineage>
        <taxon>Bacteria</taxon>
        <taxon>Pseudomonadati</taxon>
        <taxon>Pseudomonadota</taxon>
        <taxon>Gammaproteobacteria</taxon>
        <taxon>Alteromonadales</taxon>
        <taxon>Pseudoalteromonadaceae</taxon>
        <taxon>Psychrosphaera</taxon>
    </lineage>
</organism>
<evidence type="ECO:0000256" key="9">
    <source>
        <dbReference type="SAM" id="SignalP"/>
    </source>
</evidence>
<evidence type="ECO:0000256" key="7">
    <source>
        <dbReference type="ARBA" id="ARBA00023139"/>
    </source>
</evidence>
<keyword evidence="7" id="KW-0564">Palmitate</keyword>
<evidence type="ECO:0000256" key="8">
    <source>
        <dbReference type="ARBA" id="ARBA00023288"/>
    </source>
</evidence>
<dbReference type="Pfam" id="PF03783">
    <property type="entry name" value="CsgG"/>
    <property type="match status" value="1"/>
</dbReference>
<dbReference type="PANTHER" id="PTHR41164">
    <property type="entry name" value="CURLI PRODUCTION ASSEMBLY/TRANSPORT COMPONENT CSGG"/>
    <property type="match status" value="1"/>
</dbReference>
<gene>
    <name evidence="10" type="ORF">RT723_04460</name>
</gene>
<proteinExistence type="inferred from homology"/>
<keyword evidence="6" id="KW-0472">Membrane</keyword>
<dbReference type="RefSeq" id="WP_315946018.1">
    <property type="nucleotide sequence ID" value="NZ_JAWCUA010000003.1"/>
</dbReference>
<comment type="function">
    <text evidence="1">May be involved in the biogenesis of curli organelles.</text>
</comment>
<name>A0ABU3QXV7_9GAMM</name>
<evidence type="ECO:0000256" key="1">
    <source>
        <dbReference type="ARBA" id="ARBA00003989"/>
    </source>
</evidence>
<protein>
    <recommendedName>
        <fullName evidence="3">Curli production assembly/transport component CsgG</fullName>
    </recommendedName>
</protein>
<sequence length="315" mass="34221">MKKYLFVLLTLSSTVLLSACTTSTKEKLNAPLISQSQIAPNSMATEFNGLKRLVAIGRFSDETKRGNSFLVDQNNNRLGKQASDILSSRLTASGKFIMLERPDVQLLRSESNQFESSKIGADYLIVGSVSEFGRRTESDIAIFSRNKIQIANATVNVRLIEVKTGRIVYTEEASGEARTEANQVLGVGKTAAYDTSLDDKAVSAAISKLVSNIMNNLMDSPWQAYLIDNNGSLFMTGGKSQGIKLGHSFAVIEEGNKVKNPQTGFLIALPGEEVARVKVTGFVGQGDDELSIVSIQSGKIDTAKIPQYVIREIKD</sequence>
<evidence type="ECO:0000256" key="5">
    <source>
        <dbReference type="ARBA" id="ARBA00022729"/>
    </source>
</evidence>
<keyword evidence="5 9" id="KW-0732">Signal</keyword>
<evidence type="ECO:0000256" key="4">
    <source>
        <dbReference type="ARBA" id="ARBA00022475"/>
    </source>
</evidence>
<evidence type="ECO:0000313" key="10">
    <source>
        <dbReference type="EMBL" id="MDU0112262.1"/>
    </source>
</evidence>
<dbReference type="PROSITE" id="PS51257">
    <property type="entry name" value="PROKAR_LIPOPROTEIN"/>
    <property type="match status" value="1"/>
</dbReference>
<evidence type="ECO:0000256" key="6">
    <source>
        <dbReference type="ARBA" id="ARBA00023136"/>
    </source>
</evidence>
<accession>A0ABU3QXV7</accession>
<comment type="caution">
    <text evidence="10">The sequence shown here is derived from an EMBL/GenBank/DDBJ whole genome shotgun (WGS) entry which is preliminary data.</text>
</comment>
<reference evidence="10 11" key="1">
    <citation type="submission" date="2023-10" db="EMBL/GenBank/DDBJ databases">
        <title>Psychrosphaera aquimaarina strain SW33 isolated from seawater.</title>
        <authorList>
            <person name="Bayburt H."/>
            <person name="Kim J.M."/>
            <person name="Choi B.J."/>
            <person name="Jeon C.O."/>
        </authorList>
    </citation>
    <scope>NUCLEOTIDE SEQUENCE [LARGE SCALE GENOMIC DNA]</scope>
    <source>
        <strain evidence="10 11">KCTC 52743</strain>
    </source>
</reference>
<dbReference type="SUPFAM" id="SSF52964">
    <property type="entry name" value="TolB, N-terminal domain"/>
    <property type="match status" value="1"/>
</dbReference>
<evidence type="ECO:0000313" key="11">
    <source>
        <dbReference type="Proteomes" id="UP001257914"/>
    </source>
</evidence>
<keyword evidence="11" id="KW-1185">Reference proteome</keyword>
<keyword evidence="4" id="KW-1003">Cell membrane</keyword>
<dbReference type="EMBL" id="JAWCUA010000003">
    <property type="protein sequence ID" value="MDU0112262.1"/>
    <property type="molecule type" value="Genomic_DNA"/>
</dbReference>
<dbReference type="InterPro" id="IPR005534">
    <property type="entry name" value="Curli_assmbl/transp-comp_CsgG"/>
</dbReference>
<feature type="signal peptide" evidence="9">
    <location>
        <begin position="1"/>
        <end position="19"/>
    </location>
</feature>
<evidence type="ECO:0000256" key="2">
    <source>
        <dbReference type="ARBA" id="ARBA00008899"/>
    </source>
</evidence>
<dbReference type="Proteomes" id="UP001257914">
    <property type="component" value="Unassembled WGS sequence"/>
</dbReference>
<keyword evidence="8" id="KW-0449">Lipoprotein</keyword>
<dbReference type="Gene3D" id="3.40.50.10610">
    <property type="entry name" value="ABC-type transport auxiliary lipoprotein component"/>
    <property type="match status" value="1"/>
</dbReference>
<evidence type="ECO:0000256" key="3">
    <source>
        <dbReference type="ARBA" id="ARBA00014028"/>
    </source>
</evidence>
<dbReference type="PANTHER" id="PTHR41164:SF1">
    <property type="entry name" value="CURLI PRODUCTION ASSEMBLY_TRANSPORT COMPONENT CSGG"/>
    <property type="match status" value="1"/>
</dbReference>
<comment type="similarity">
    <text evidence="2">Belongs to the CsgG family.</text>
</comment>
<feature type="chain" id="PRO_5046865527" description="Curli production assembly/transport component CsgG" evidence="9">
    <location>
        <begin position="20"/>
        <end position="315"/>
    </location>
</feature>